<dbReference type="PIRSF" id="PIRSF006181">
    <property type="entry name" value="EbsC_YbaK"/>
    <property type="match status" value="1"/>
</dbReference>
<dbReference type="PANTHER" id="PTHR30411">
    <property type="entry name" value="CYTOPLASMIC PROTEIN"/>
    <property type="match status" value="1"/>
</dbReference>
<dbReference type="EMBL" id="JAHBCL010000002">
    <property type="protein sequence ID" value="MBS7525477.1"/>
    <property type="molecule type" value="Genomic_DNA"/>
</dbReference>
<dbReference type="InterPro" id="IPR007214">
    <property type="entry name" value="YbaK/aa-tRNA-synth-assoc-dom"/>
</dbReference>
<dbReference type="PANTHER" id="PTHR30411:SF0">
    <property type="entry name" value="CYS-TRNA(PRO)_CYS-TRNA(CYS) DEACYLASE YBAK"/>
    <property type="match status" value="1"/>
</dbReference>
<evidence type="ECO:0000256" key="3">
    <source>
        <dbReference type="ARBA" id="ARBA00023239"/>
    </source>
</evidence>
<gene>
    <name evidence="6" type="primary">ybaK</name>
    <name evidence="6" type="ORF">KHM83_02155</name>
</gene>
<evidence type="ECO:0000256" key="1">
    <source>
        <dbReference type="ARBA" id="ARBA00009798"/>
    </source>
</evidence>
<dbReference type="CDD" id="cd00002">
    <property type="entry name" value="YbaK_deacylase"/>
    <property type="match status" value="1"/>
</dbReference>
<organism evidence="6 7">
    <name type="scientific">Fusibacter paucivorans</name>
    <dbReference type="NCBI Taxonomy" id="76009"/>
    <lineage>
        <taxon>Bacteria</taxon>
        <taxon>Bacillati</taxon>
        <taxon>Bacillota</taxon>
        <taxon>Clostridia</taxon>
        <taxon>Eubacteriales</taxon>
        <taxon>Eubacteriales Family XII. Incertae Sedis</taxon>
        <taxon>Fusibacter</taxon>
    </lineage>
</organism>
<evidence type="ECO:0000256" key="4">
    <source>
        <dbReference type="PIRNR" id="PIRNR006181"/>
    </source>
</evidence>
<dbReference type="Pfam" id="PF04073">
    <property type="entry name" value="tRNA_edit"/>
    <property type="match status" value="1"/>
</dbReference>
<keyword evidence="7" id="KW-1185">Reference proteome</keyword>
<proteinExistence type="inferred from homology"/>
<name>A0ABS5PKR3_9FIRM</name>
<sequence>MGKASKTVKTNALRIVAAEGIKHEVLTYPTDDGALDGVSVAAKIDMPMENVYKTLVTRGNGNQIYVFVIPVAETLDLKSAAQVVGAKRVEMVHVSEITPLTGYVKGGCSPIGMKKHYPTYIDASCLHLEKIVVSAGKIGIQLVIEPEALIRLVSANTTALTQRPLY</sequence>
<evidence type="ECO:0000313" key="7">
    <source>
        <dbReference type="Proteomes" id="UP000746471"/>
    </source>
</evidence>
<evidence type="ECO:0000313" key="6">
    <source>
        <dbReference type="EMBL" id="MBS7525477.1"/>
    </source>
</evidence>
<accession>A0ABS5PKR3</accession>
<dbReference type="NCBIfam" id="TIGR00011">
    <property type="entry name" value="YbaK_EbsC"/>
    <property type="match status" value="1"/>
</dbReference>
<protein>
    <recommendedName>
        <fullName evidence="4">Cys-tRNA(Pro)/Cys-tRNA(Cys) deacylase</fullName>
        <ecNumber evidence="4">4.2.-.-</ecNumber>
    </recommendedName>
</protein>
<dbReference type="InterPro" id="IPR004369">
    <property type="entry name" value="Prolyl-tRNA_editing_YbaK/EbsC"/>
</dbReference>
<dbReference type="Proteomes" id="UP000746471">
    <property type="component" value="Unassembled WGS sequence"/>
</dbReference>
<evidence type="ECO:0000259" key="5">
    <source>
        <dbReference type="Pfam" id="PF04073"/>
    </source>
</evidence>
<dbReference type="SUPFAM" id="SSF55826">
    <property type="entry name" value="YbaK/ProRS associated domain"/>
    <property type="match status" value="1"/>
</dbReference>
<keyword evidence="3 4" id="KW-0456">Lyase</keyword>
<keyword evidence="2 4" id="KW-0648">Protein biosynthesis</keyword>
<evidence type="ECO:0000256" key="2">
    <source>
        <dbReference type="ARBA" id="ARBA00022917"/>
    </source>
</evidence>
<dbReference type="RefSeq" id="WP_213235256.1">
    <property type="nucleotide sequence ID" value="NZ_JAHBCL010000002.1"/>
</dbReference>
<comment type="caution">
    <text evidence="6">The sequence shown here is derived from an EMBL/GenBank/DDBJ whole genome shotgun (WGS) entry which is preliminary data.</text>
</comment>
<comment type="similarity">
    <text evidence="1 4">Belongs to the prolyl-tRNA editing family. YbaK/EbsC subfamily.</text>
</comment>
<reference evidence="6 7" key="1">
    <citation type="submission" date="2021-05" db="EMBL/GenBank/DDBJ databases">
        <title>Fusibacter ferrireducens sp. nov., an anaerobic, sulfur- and Fe-reducing bacterium isolated from the mangrove sediment.</title>
        <authorList>
            <person name="Qiu D."/>
        </authorList>
    </citation>
    <scope>NUCLEOTIDE SEQUENCE [LARGE SCALE GENOMIC DNA]</scope>
    <source>
        <strain evidence="6 7">DSM 12116</strain>
    </source>
</reference>
<feature type="domain" description="YbaK/aminoacyl-tRNA synthetase-associated" evidence="5">
    <location>
        <begin position="40"/>
        <end position="152"/>
    </location>
</feature>
<dbReference type="Gene3D" id="3.90.960.10">
    <property type="entry name" value="YbaK/aminoacyl-tRNA synthetase-associated domain"/>
    <property type="match status" value="1"/>
</dbReference>
<dbReference type="EC" id="4.2.-.-" evidence="4"/>
<dbReference type="InterPro" id="IPR036754">
    <property type="entry name" value="YbaK/aa-tRNA-synt-asso_dom_sf"/>
</dbReference>